<dbReference type="AlphaFoldDB" id="E1QUY1"/>
<dbReference type="eggNOG" id="arCOG04017">
    <property type="taxonomic scope" value="Archaea"/>
</dbReference>
<reference evidence="2" key="2">
    <citation type="journal article" date="2010" name="Stand. Genomic Sci.">
        <title>Complete genome sequence of Vulcanisaeta distributa type strain (IC-017T).</title>
        <authorList>
            <person name="Mavromatis K."/>
            <person name="Sikorski J."/>
            <person name="Pabst E."/>
            <person name="Teshima H."/>
            <person name="Lapidus A."/>
            <person name="Lucas S."/>
            <person name="Nolan M."/>
            <person name="Glavina Del Rio T."/>
            <person name="Cheng J."/>
            <person name="Bruce D."/>
            <person name="Goodwin L."/>
            <person name="Pitluck S."/>
            <person name="Liolios K."/>
            <person name="Ivanova N."/>
            <person name="Mikhailova N."/>
            <person name="Pati A."/>
            <person name="Chen A."/>
            <person name="Palaniappan K."/>
            <person name="Land M."/>
            <person name="Hauser L."/>
            <person name="Chang Y."/>
            <person name="Jeffries C."/>
            <person name="Rohde M."/>
            <person name="Spring S."/>
            <person name="Goker M."/>
            <person name="Wirth R."/>
            <person name="Woyke T."/>
            <person name="Bristow J."/>
            <person name="Eisen J."/>
            <person name="Markowitz V."/>
            <person name="Hugenholtz P."/>
            <person name="Klenk H."/>
            <person name="Kyrpides N."/>
        </authorList>
    </citation>
    <scope>NUCLEOTIDE SEQUENCE [LARGE SCALE GENOMIC DNA]</scope>
    <source>
        <strain evidence="2">DSM 14429 / JCM 11212 / NBRC 100878 / IC-017</strain>
    </source>
</reference>
<dbReference type="HOGENOM" id="CLU_149114_0_0_2"/>
<protein>
    <submittedName>
        <fullName evidence="1">Uncharacterized protein</fullName>
    </submittedName>
</protein>
<proteinExistence type="predicted"/>
<evidence type="ECO:0000313" key="2">
    <source>
        <dbReference type="Proteomes" id="UP000006681"/>
    </source>
</evidence>
<dbReference type="KEGG" id="vdi:Vdis_0587"/>
<dbReference type="RefSeq" id="WP_013335709.1">
    <property type="nucleotide sequence ID" value="NC_014537.1"/>
</dbReference>
<evidence type="ECO:0000313" key="1">
    <source>
        <dbReference type="EMBL" id="ADN49984.1"/>
    </source>
</evidence>
<name>E1QUY1_VULDI</name>
<dbReference type="STRING" id="572478.Vdis_0587"/>
<dbReference type="Proteomes" id="UP000006681">
    <property type="component" value="Chromosome"/>
</dbReference>
<reference evidence="1 2" key="1">
    <citation type="journal article" date="2010" name="Stand. Genomic Sci.">
        <title>Complete genome sequence of Vulcanisaeta distributa type strain (IC-017).</title>
        <authorList>
            <person name="Mavromatis K."/>
            <person name="Sikorski J."/>
            <person name="Pabst E."/>
            <person name="Teshima H."/>
            <person name="Lapidus A."/>
            <person name="Lucas S."/>
            <person name="Nolan M."/>
            <person name="Glavina Del Rio T."/>
            <person name="Cheng J.F."/>
            <person name="Bruce D."/>
            <person name="Goodwin L."/>
            <person name="Pitluck S."/>
            <person name="Liolios K."/>
            <person name="Ivanova N."/>
            <person name="Mikhailova N."/>
            <person name="Pati A."/>
            <person name="Chen A."/>
            <person name="Palaniappan K."/>
            <person name="Land M."/>
            <person name="Hauser L."/>
            <person name="Chang Y.J."/>
            <person name="Jeffries C.D."/>
            <person name="Rohde M."/>
            <person name="Spring S."/>
            <person name="Goker M."/>
            <person name="Wirth R."/>
            <person name="Woyke T."/>
            <person name="Bristow J."/>
            <person name="Eisen J.A."/>
            <person name="Markowitz V."/>
            <person name="Hugenholtz P."/>
            <person name="Klenk H.P."/>
            <person name="Kyrpides N.C."/>
        </authorList>
    </citation>
    <scope>NUCLEOTIDE SEQUENCE [LARGE SCALE GENOMIC DNA]</scope>
    <source>
        <strain evidence="2">DSM 14429 / JCM 11212 / NBRC 100878 / IC-017</strain>
    </source>
</reference>
<dbReference type="GeneID" id="71811381"/>
<accession>E1QUY1</accession>
<keyword evidence="2" id="KW-1185">Reference proteome</keyword>
<dbReference type="EMBL" id="CP002100">
    <property type="protein sequence ID" value="ADN49984.1"/>
    <property type="molecule type" value="Genomic_DNA"/>
</dbReference>
<gene>
    <name evidence="1" type="ordered locus">Vdis_0587</name>
</gene>
<organism evidence="1 2">
    <name type="scientific">Vulcanisaeta distributa (strain DSM 14429 / JCM 11212 / NBRC 100878 / IC-017)</name>
    <dbReference type="NCBI Taxonomy" id="572478"/>
    <lineage>
        <taxon>Archaea</taxon>
        <taxon>Thermoproteota</taxon>
        <taxon>Thermoprotei</taxon>
        <taxon>Thermoproteales</taxon>
        <taxon>Thermoproteaceae</taxon>
        <taxon>Vulcanisaeta</taxon>
    </lineage>
</organism>
<sequence length="149" mass="16270">MSVRVGRIKYGSFAYVGRIRVGNKAVEEVALLNSGFEAPTPQLLIPISTARALGLWPPTEDAREVRVDTAGGPLNVWFYPRAATVKVVTGDAESREVLVDVLVSPLADEPLISDLLADELEIIVESFGKGLWRFRSDPPGKLRPSEGKR</sequence>